<comment type="caution">
    <text evidence="6">The sequence shown here is derived from an EMBL/GenBank/DDBJ whole genome shotgun (WGS) entry which is preliminary data.</text>
</comment>
<proteinExistence type="predicted"/>
<dbReference type="GO" id="GO:0016020">
    <property type="term" value="C:membrane"/>
    <property type="evidence" value="ECO:0007669"/>
    <property type="project" value="UniProtKB-SubCell"/>
</dbReference>
<dbReference type="Gene3D" id="1.20.1530.20">
    <property type="match status" value="1"/>
</dbReference>
<reference evidence="6" key="1">
    <citation type="journal article" date="2020" name="mSystems">
        <title>Genome- and Community-Level Interaction Insights into Carbon Utilization and Element Cycling Functions of Hydrothermarchaeota in Hydrothermal Sediment.</title>
        <authorList>
            <person name="Zhou Z."/>
            <person name="Liu Y."/>
            <person name="Xu W."/>
            <person name="Pan J."/>
            <person name="Luo Z.H."/>
            <person name="Li M."/>
        </authorList>
    </citation>
    <scope>NUCLEOTIDE SEQUENCE [LARGE SCALE GENOMIC DNA]</scope>
    <source>
        <strain evidence="6">HyVt-501</strain>
    </source>
</reference>
<feature type="transmembrane region" description="Helical" evidence="5">
    <location>
        <begin position="123"/>
        <end position="142"/>
    </location>
</feature>
<feature type="transmembrane region" description="Helical" evidence="5">
    <location>
        <begin position="59"/>
        <end position="83"/>
    </location>
</feature>
<dbReference type="InterPro" id="IPR002657">
    <property type="entry name" value="BilAc:Na_symport/Acr3"/>
</dbReference>
<keyword evidence="4 5" id="KW-0472">Membrane</keyword>
<comment type="subcellular location">
    <subcellularLocation>
        <location evidence="1">Membrane</location>
        <topology evidence="1">Multi-pass membrane protein</topology>
    </subcellularLocation>
</comment>
<feature type="transmembrane region" description="Helical" evidence="5">
    <location>
        <begin position="27"/>
        <end position="47"/>
    </location>
</feature>
<dbReference type="AlphaFoldDB" id="A0A7C5PZV9"/>
<organism evidence="6">
    <name type="scientific">Aquifex aeolicus</name>
    <dbReference type="NCBI Taxonomy" id="63363"/>
    <lineage>
        <taxon>Bacteria</taxon>
        <taxon>Pseudomonadati</taxon>
        <taxon>Aquificota</taxon>
        <taxon>Aquificia</taxon>
        <taxon>Aquificales</taxon>
        <taxon>Aquificaceae</taxon>
        <taxon>Aquifex</taxon>
    </lineage>
</organism>
<name>A0A7C5PZV9_AQUAO</name>
<evidence type="ECO:0000256" key="5">
    <source>
        <dbReference type="SAM" id="Phobius"/>
    </source>
</evidence>
<evidence type="ECO:0000256" key="2">
    <source>
        <dbReference type="ARBA" id="ARBA00022692"/>
    </source>
</evidence>
<evidence type="ECO:0000256" key="4">
    <source>
        <dbReference type="ARBA" id="ARBA00023136"/>
    </source>
</evidence>
<dbReference type="EMBL" id="DRNB01000208">
    <property type="protein sequence ID" value="HHJ64416.1"/>
    <property type="molecule type" value="Genomic_DNA"/>
</dbReference>
<sequence>MRDLLFVVLLLLFSCGGVLLPDLFAGFRGLVVPLLVVIMLSMGITLTPADFVRILRRPWIILLGALLQFSVMPLSGFLLALLFDLNLPLTVGVVLVGSAPGGTASNLVTYLSGGDLPYSISMTAFSTLLAPLMTPLWSWLLLGKSVPVPFLNMALTTLKIVVLPVAAGMFLRNLAGDRIRRIEGALPYLSVLSISFIIAVILSLNRDKLLLLGPEATAVVLLHNATGFWAGFFLGKALGLDTKLAKTLSVEVGMQNSGLATVLALKFFSPLSALPPAVFSLSQNLMGILLSSYFRRV</sequence>
<gene>
    <name evidence="6" type="ORF">ENJ61_05855</name>
</gene>
<evidence type="ECO:0000256" key="3">
    <source>
        <dbReference type="ARBA" id="ARBA00022989"/>
    </source>
</evidence>
<feature type="transmembrane region" description="Helical" evidence="5">
    <location>
        <begin position="154"/>
        <end position="174"/>
    </location>
</feature>
<evidence type="ECO:0000313" key="6">
    <source>
        <dbReference type="EMBL" id="HHJ64416.1"/>
    </source>
</evidence>
<dbReference type="PANTHER" id="PTHR10361:SF28">
    <property type="entry name" value="P3 PROTEIN-RELATED"/>
    <property type="match status" value="1"/>
</dbReference>
<accession>A0A7C5PZV9</accession>
<keyword evidence="2 5" id="KW-0812">Transmembrane</keyword>
<dbReference type="PROSITE" id="PS51257">
    <property type="entry name" value="PROKAR_LIPOPROTEIN"/>
    <property type="match status" value="1"/>
</dbReference>
<dbReference type="PANTHER" id="PTHR10361">
    <property type="entry name" value="SODIUM-BILE ACID COTRANSPORTER"/>
    <property type="match status" value="1"/>
</dbReference>
<evidence type="ECO:0000256" key="1">
    <source>
        <dbReference type="ARBA" id="ARBA00004141"/>
    </source>
</evidence>
<dbReference type="Proteomes" id="UP000885792">
    <property type="component" value="Unassembled WGS sequence"/>
</dbReference>
<dbReference type="Pfam" id="PF01758">
    <property type="entry name" value="SBF"/>
    <property type="match status" value="1"/>
</dbReference>
<dbReference type="InterPro" id="IPR038770">
    <property type="entry name" value="Na+/solute_symporter_sf"/>
</dbReference>
<dbReference type="InterPro" id="IPR004710">
    <property type="entry name" value="Bilac:Na_transpt"/>
</dbReference>
<feature type="transmembrane region" description="Helical" evidence="5">
    <location>
        <begin position="216"/>
        <end position="235"/>
    </location>
</feature>
<keyword evidence="3 5" id="KW-1133">Transmembrane helix</keyword>
<feature type="transmembrane region" description="Helical" evidence="5">
    <location>
        <begin position="274"/>
        <end position="294"/>
    </location>
</feature>
<protein>
    <submittedName>
        <fullName evidence="6">Bile acid:sodium symporter family protein</fullName>
    </submittedName>
</protein>
<feature type="transmembrane region" description="Helical" evidence="5">
    <location>
        <begin position="186"/>
        <end position="204"/>
    </location>
</feature>